<reference evidence="2 3" key="1">
    <citation type="submission" date="2019-01" db="EMBL/GenBank/DDBJ databases">
        <title>Lacunisphaera sp. strain TWA-58.</title>
        <authorList>
            <person name="Chen W.-M."/>
        </authorList>
    </citation>
    <scope>NUCLEOTIDE SEQUENCE [LARGE SCALE GENOMIC DNA]</scope>
    <source>
        <strain evidence="2 3">TWA-58</strain>
    </source>
</reference>
<dbReference type="OrthoDB" id="196416at2"/>
<dbReference type="AlphaFoldDB" id="A0A4Q1C5C1"/>
<evidence type="ECO:0000313" key="2">
    <source>
        <dbReference type="EMBL" id="RXK53620.1"/>
    </source>
</evidence>
<evidence type="ECO:0000256" key="1">
    <source>
        <dbReference type="SAM" id="SignalP"/>
    </source>
</evidence>
<accession>A0A4Q1C5C1</accession>
<feature type="signal peptide" evidence="1">
    <location>
        <begin position="1"/>
        <end position="17"/>
    </location>
</feature>
<sequence length="410" mass="45591">MKNAKLALLGLSLAANAALGAWLLRSPAAPAGAPPATVPVSVPPPAPVDPLTQPVTAETWPQITALSDADYRQRLKREGLSPALIRSLLQARVAARYADRLKALESTGQDEYWRRSFRFPGSQSNLSPETRRERRALYREMGDEMKAIMGDDFELASPFERSRRERNFGNLPADKIAQIEAISADYQDLRGAVSEQTQGIILPEDRAQLRLLEQEQRADLAAVLTPEELLELDLRSSPSAQSLRMQLAFFEPTEEEYRALAQQRLAFDRQFGGNYLSEEEQARRRAAEGTLLEQARTVLSPERFADYELVSSQDFRNTAMALGRYNYDQTVAREVFKLRRDITARAAAVEAQSLYSAEQRAAELAALYREASAALTTRLGQPAAASFEREGAGNWLRKLKPQTAPGGSPR</sequence>
<name>A0A4Q1C5C1_9BACT</name>
<evidence type="ECO:0008006" key="4">
    <source>
        <dbReference type="Google" id="ProtNLM"/>
    </source>
</evidence>
<gene>
    <name evidence="2" type="ORF">ESB00_18190</name>
</gene>
<protein>
    <recommendedName>
        <fullName evidence="4">Lipase modulator</fullName>
    </recommendedName>
</protein>
<keyword evidence="1" id="KW-0732">Signal</keyword>
<organism evidence="2 3">
    <name type="scientific">Oleiharenicola lentus</name>
    <dbReference type="NCBI Taxonomy" id="2508720"/>
    <lineage>
        <taxon>Bacteria</taxon>
        <taxon>Pseudomonadati</taxon>
        <taxon>Verrucomicrobiota</taxon>
        <taxon>Opitutia</taxon>
        <taxon>Opitutales</taxon>
        <taxon>Opitutaceae</taxon>
        <taxon>Oleiharenicola</taxon>
    </lineage>
</organism>
<dbReference type="Proteomes" id="UP000290218">
    <property type="component" value="Unassembled WGS sequence"/>
</dbReference>
<dbReference type="EMBL" id="SDHX01000002">
    <property type="protein sequence ID" value="RXK53620.1"/>
    <property type="molecule type" value="Genomic_DNA"/>
</dbReference>
<evidence type="ECO:0000313" key="3">
    <source>
        <dbReference type="Proteomes" id="UP000290218"/>
    </source>
</evidence>
<keyword evidence="3" id="KW-1185">Reference proteome</keyword>
<dbReference type="RefSeq" id="WP_129049481.1">
    <property type="nucleotide sequence ID" value="NZ_SDHX01000002.1"/>
</dbReference>
<proteinExistence type="predicted"/>
<comment type="caution">
    <text evidence="2">The sequence shown here is derived from an EMBL/GenBank/DDBJ whole genome shotgun (WGS) entry which is preliminary data.</text>
</comment>
<feature type="chain" id="PRO_5020274596" description="Lipase modulator" evidence="1">
    <location>
        <begin position="18"/>
        <end position="410"/>
    </location>
</feature>